<reference evidence="7" key="1">
    <citation type="submission" date="2020-10" db="EMBL/GenBank/DDBJ databases">
        <title>Sequencing the genomes of 1000 actinobacteria strains.</title>
        <authorList>
            <person name="Klenk H.-P."/>
        </authorList>
    </citation>
    <scope>NUCLEOTIDE SEQUENCE</scope>
    <source>
        <strain evidence="7">DSM 46832</strain>
    </source>
</reference>
<evidence type="ECO:0000256" key="1">
    <source>
        <dbReference type="ARBA" id="ARBA00010088"/>
    </source>
</evidence>
<gene>
    <name evidence="7" type="ORF">H4W31_007903</name>
</gene>
<evidence type="ECO:0000259" key="5">
    <source>
        <dbReference type="Pfam" id="PF00561"/>
    </source>
</evidence>
<dbReference type="InterPro" id="IPR013595">
    <property type="entry name" value="Pept_S33_TAP-like_C"/>
</dbReference>
<feature type="region of interest" description="Disordered" evidence="4">
    <location>
        <begin position="75"/>
        <end position="98"/>
    </location>
</feature>
<name>A0A927MJE5_9ACTN</name>
<comment type="caution">
    <text evidence="7">The sequence shown here is derived from an EMBL/GenBank/DDBJ whole genome shotgun (WGS) entry which is preliminary data.</text>
</comment>
<sequence>MLVPLDYARPDGPTVTIAVSRLAAADPNRRRGVLLLNWGGPGWSGRQLPTYLAGSRAGEVAEHFDLIGFDPRGTGESTGFRCDPPAPYPPEPGLSPRQQAAREAAAYGAAISRCGNADPAFARNLTTQNIARDMDRIRAALGEPRISYLGVSWGTALGATYRTLFADRVDRMLLDSVSSPTFSFTAADVIPDMERAFHAYSSWLARHDDRYHLGDQPVQVRSRLLALREELRAEPFGFDGGEITGNDIVGLATWSSADWPVTARLITGVVAGDRAAVAAAYTAFAGATDWPSSDHRERYSGLMNLATYCNLDTTSRNFDQVWATHERQVSQFPMAGSMSPRYSECTGWPHPVQPLVQQRRSGSLQLVAHTHEWNTPARWAEEMRQAIGGTLGYVDDDTHGSLVEVSCAGYAVRYLVTGRTFSGHCQPG</sequence>
<proteinExistence type="inferred from homology"/>
<keyword evidence="8" id="KW-1185">Reference proteome</keyword>
<feature type="domain" description="AB hydrolase-1" evidence="5">
    <location>
        <begin position="33"/>
        <end position="224"/>
    </location>
</feature>
<evidence type="ECO:0000256" key="4">
    <source>
        <dbReference type="SAM" id="MobiDB-lite"/>
    </source>
</evidence>
<dbReference type="Pfam" id="PF08386">
    <property type="entry name" value="Abhydrolase_4"/>
    <property type="match status" value="1"/>
</dbReference>
<dbReference type="InterPro" id="IPR029058">
    <property type="entry name" value="AB_hydrolase_fold"/>
</dbReference>
<dbReference type="PANTHER" id="PTHR43248:SF29">
    <property type="entry name" value="TRIPEPTIDYL AMINOPEPTIDASE"/>
    <property type="match status" value="1"/>
</dbReference>
<dbReference type="Proteomes" id="UP000649753">
    <property type="component" value="Unassembled WGS sequence"/>
</dbReference>
<organism evidence="7 8">
    <name type="scientific">Plantactinospora soyae</name>
    <dbReference type="NCBI Taxonomy" id="1544732"/>
    <lineage>
        <taxon>Bacteria</taxon>
        <taxon>Bacillati</taxon>
        <taxon>Actinomycetota</taxon>
        <taxon>Actinomycetes</taxon>
        <taxon>Micromonosporales</taxon>
        <taxon>Micromonosporaceae</taxon>
        <taxon>Plantactinospora</taxon>
    </lineage>
</organism>
<dbReference type="AlphaFoldDB" id="A0A927MJE5"/>
<keyword evidence="3" id="KW-0378">Hydrolase</keyword>
<dbReference type="Gene3D" id="3.40.50.1820">
    <property type="entry name" value="alpha/beta hydrolase"/>
    <property type="match status" value="1"/>
</dbReference>
<dbReference type="InterPro" id="IPR051601">
    <property type="entry name" value="Serine_prot/Carboxylest_S33"/>
</dbReference>
<feature type="compositionally biased region" description="Pro residues" evidence="4">
    <location>
        <begin position="84"/>
        <end position="93"/>
    </location>
</feature>
<evidence type="ECO:0000313" key="7">
    <source>
        <dbReference type="EMBL" id="MBE1492265.1"/>
    </source>
</evidence>
<dbReference type="EMBL" id="JADBEB010000001">
    <property type="protein sequence ID" value="MBE1492265.1"/>
    <property type="molecule type" value="Genomic_DNA"/>
</dbReference>
<feature type="domain" description="Peptidase S33 tripeptidyl aminopeptidase-like C-terminal" evidence="6">
    <location>
        <begin position="338"/>
        <end position="420"/>
    </location>
</feature>
<dbReference type="RefSeq" id="WP_192771201.1">
    <property type="nucleotide sequence ID" value="NZ_JADBEB010000001.1"/>
</dbReference>
<protein>
    <submittedName>
        <fullName evidence="7">Pimeloyl-ACP methyl ester carboxylesterase</fullName>
    </submittedName>
</protein>
<keyword evidence="2" id="KW-0732">Signal</keyword>
<dbReference type="InterPro" id="IPR000073">
    <property type="entry name" value="AB_hydrolase_1"/>
</dbReference>
<evidence type="ECO:0000259" key="6">
    <source>
        <dbReference type="Pfam" id="PF08386"/>
    </source>
</evidence>
<dbReference type="GO" id="GO:0016787">
    <property type="term" value="F:hydrolase activity"/>
    <property type="evidence" value="ECO:0007669"/>
    <property type="project" value="UniProtKB-KW"/>
</dbReference>
<comment type="similarity">
    <text evidence="1">Belongs to the peptidase S33 family.</text>
</comment>
<accession>A0A927MJE5</accession>
<dbReference type="PANTHER" id="PTHR43248">
    <property type="entry name" value="2-SUCCINYL-6-HYDROXY-2,4-CYCLOHEXADIENE-1-CARBOXYLATE SYNTHASE"/>
    <property type="match status" value="1"/>
</dbReference>
<evidence type="ECO:0000256" key="2">
    <source>
        <dbReference type="ARBA" id="ARBA00022729"/>
    </source>
</evidence>
<evidence type="ECO:0000256" key="3">
    <source>
        <dbReference type="ARBA" id="ARBA00022801"/>
    </source>
</evidence>
<evidence type="ECO:0000313" key="8">
    <source>
        <dbReference type="Proteomes" id="UP000649753"/>
    </source>
</evidence>
<dbReference type="Pfam" id="PF00561">
    <property type="entry name" value="Abhydrolase_1"/>
    <property type="match status" value="1"/>
</dbReference>
<dbReference type="SUPFAM" id="SSF53474">
    <property type="entry name" value="alpha/beta-Hydrolases"/>
    <property type="match status" value="1"/>
</dbReference>